<dbReference type="GO" id="GO:0005385">
    <property type="term" value="F:zinc ion transmembrane transporter activity"/>
    <property type="evidence" value="ECO:0007669"/>
    <property type="project" value="TreeGrafter"/>
</dbReference>
<feature type="region of interest" description="Disordered" evidence="5">
    <location>
        <begin position="135"/>
        <end position="154"/>
    </location>
</feature>
<keyword evidence="2 6" id="KW-0812">Transmembrane</keyword>
<comment type="subcellular location">
    <subcellularLocation>
        <location evidence="1">Membrane</location>
        <topology evidence="1">Multi-pass membrane protein</topology>
    </subcellularLocation>
</comment>
<reference evidence="7" key="1">
    <citation type="submission" date="2021-01" db="EMBL/GenBank/DDBJ databases">
        <authorList>
            <person name="Corre E."/>
            <person name="Pelletier E."/>
            <person name="Niang G."/>
            <person name="Scheremetjew M."/>
            <person name="Finn R."/>
            <person name="Kale V."/>
            <person name="Holt S."/>
            <person name="Cochrane G."/>
            <person name="Meng A."/>
            <person name="Brown T."/>
            <person name="Cohen L."/>
        </authorList>
    </citation>
    <scope>NUCLEOTIDE SEQUENCE</scope>
    <source>
        <strain evidence="7">CCMP3303</strain>
    </source>
</reference>
<feature type="transmembrane region" description="Helical" evidence="6">
    <location>
        <begin position="239"/>
        <end position="260"/>
    </location>
</feature>
<evidence type="ECO:0000256" key="3">
    <source>
        <dbReference type="ARBA" id="ARBA00022989"/>
    </source>
</evidence>
<dbReference type="GO" id="GO:0016020">
    <property type="term" value="C:membrane"/>
    <property type="evidence" value="ECO:0007669"/>
    <property type="project" value="UniProtKB-SubCell"/>
</dbReference>
<dbReference type="GO" id="GO:0006882">
    <property type="term" value="P:intracellular zinc ion homeostasis"/>
    <property type="evidence" value="ECO:0007669"/>
    <property type="project" value="TreeGrafter"/>
</dbReference>
<sequence length="350" mass="37246">MAETSALLSSEAIIAALLSTLLISLAPNIILFLSPNFGSHDGTAKRQNAALSIGQALAAGGLLGDVFLHTLPHAYADEAADHHHNDSDTAKRVSIGLLVLLGFTVFFCFDMLVRSVGGDAHHHHCHDHSMNQHVAEGDNSMAAEKGQKELPPATPSMRRIFNSTILLNLAADSLHNFTDGLAIGASFAASAAQHQAESVMTLLKSRGGVASLSVLLHELPHELGDFSILVSNGMSKRQAIMAQFSTAIAAFFGTIVGLLASAFDDTLGHEVLLPFVSGGFVYLAACSILPELLEERNVGVILRSGQVMAFGTGVGFMQLVAILEDMEGDHHQRYHGHGNHRHGQDDRSEL</sequence>
<evidence type="ECO:0000256" key="4">
    <source>
        <dbReference type="ARBA" id="ARBA00023136"/>
    </source>
</evidence>
<dbReference type="PANTHER" id="PTHR16950">
    <property type="entry name" value="ZINC TRANSPORTER SLC39A7 HISTIDINE-RICH MEMBRANE PROTEIN KE4"/>
    <property type="match status" value="1"/>
</dbReference>
<evidence type="ECO:0000256" key="2">
    <source>
        <dbReference type="ARBA" id="ARBA00022692"/>
    </source>
</evidence>
<dbReference type="EMBL" id="HBEJ01016547">
    <property type="protein sequence ID" value="CAD8377705.1"/>
    <property type="molecule type" value="Transcribed_RNA"/>
</dbReference>
<proteinExistence type="predicted"/>
<evidence type="ECO:0000256" key="5">
    <source>
        <dbReference type="SAM" id="MobiDB-lite"/>
    </source>
</evidence>
<evidence type="ECO:0000256" key="6">
    <source>
        <dbReference type="SAM" id="Phobius"/>
    </source>
</evidence>
<evidence type="ECO:0000313" key="7">
    <source>
        <dbReference type="EMBL" id="CAD8377705.1"/>
    </source>
</evidence>
<name>A0A7S0AYV9_9STRA</name>
<gene>
    <name evidence="7" type="ORF">MPOL1434_LOCUS9659</name>
</gene>
<keyword evidence="3 6" id="KW-1133">Transmembrane helix</keyword>
<dbReference type="AlphaFoldDB" id="A0A7S0AYV9"/>
<feature type="transmembrane region" description="Helical" evidence="6">
    <location>
        <begin position="272"/>
        <end position="293"/>
    </location>
</feature>
<organism evidence="7">
    <name type="scientific">Minutocellus polymorphus</name>
    <dbReference type="NCBI Taxonomy" id="265543"/>
    <lineage>
        <taxon>Eukaryota</taxon>
        <taxon>Sar</taxon>
        <taxon>Stramenopiles</taxon>
        <taxon>Ochrophyta</taxon>
        <taxon>Bacillariophyta</taxon>
        <taxon>Mediophyceae</taxon>
        <taxon>Cymatosirophycidae</taxon>
        <taxon>Cymatosirales</taxon>
        <taxon>Cymatosiraceae</taxon>
        <taxon>Minutocellus</taxon>
    </lineage>
</organism>
<dbReference type="InterPro" id="IPR003689">
    <property type="entry name" value="ZIP"/>
</dbReference>
<feature type="transmembrane region" description="Helical" evidence="6">
    <location>
        <begin position="12"/>
        <end position="33"/>
    </location>
</feature>
<protein>
    <submittedName>
        <fullName evidence="7">Uncharacterized protein</fullName>
    </submittedName>
</protein>
<dbReference type="PANTHER" id="PTHR16950:SF16">
    <property type="entry name" value="ZINC TRANSPORTER ZIP13"/>
    <property type="match status" value="1"/>
</dbReference>
<feature type="transmembrane region" description="Helical" evidence="6">
    <location>
        <begin position="95"/>
        <end position="113"/>
    </location>
</feature>
<keyword evidence="4 6" id="KW-0472">Membrane</keyword>
<evidence type="ECO:0000256" key="1">
    <source>
        <dbReference type="ARBA" id="ARBA00004141"/>
    </source>
</evidence>
<feature type="transmembrane region" description="Helical" evidence="6">
    <location>
        <begin position="305"/>
        <end position="323"/>
    </location>
</feature>
<accession>A0A7S0AYV9</accession>
<dbReference type="Pfam" id="PF02535">
    <property type="entry name" value="Zip"/>
    <property type="match status" value="1"/>
</dbReference>